<dbReference type="PROSITE" id="PS50851">
    <property type="entry name" value="CHEW"/>
    <property type="match status" value="1"/>
</dbReference>
<dbReference type="SUPFAM" id="SSF50341">
    <property type="entry name" value="CheW-like"/>
    <property type="match status" value="1"/>
</dbReference>
<sequence length="190" mass="20752">MSADLPDELQDVEVSSPSDEETRDPETERAGGDGEPDEVEQFVVFRVGDRRLAMNVDAVKNIVKVGELTRVPRAANAIDGIMDLRGEITAIIDARSHFPTRVDEPPENDQRIIVFDMPQDRQSAGIRVDTVDGVELFPLKYVTPSEDATDEAADHPLVAGLLHRVENGERTEPVGLVDVEGVIEASGPTQ</sequence>
<comment type="caution">
    <text evidence="3">The sequence shown here is derived from an EMBL/GenBank/DDBJ whole genome shotgun (WGS) entry which is preliminary data.</text>
</comment>
<name>A0ABD5VKY0_9EURY</name>
<dbReference type="InterPro" id="IPR039315">
    <property type="entry name" value="CheW"/>
</dbReference>
<dbReference type="Gene3D" id="2.30.30.40">
    <property type="entry name" value="SH3 Domains"/>
    <property type="match status" value="1"/>
</dbReference>
<accession>A0ABD5VKY0</accession>
<dbReference type="PANTHER" id="PTHR22617:SF23">
    <property type="entry name" value="CHEMOTAXIS PROTEIN CHEW"/>
    <property type="match status" value="1"/>
</dbReference>
<dbReference type="Pfam" id="PF01584">
    <property type="entry name" value="CheW"/>
    <property type="match status" value="1"/>
</dbReference>
<dbReference type="RefSeq" id="WP_336352005.1">
    <property type="nucleotide sequence ID" value="NZ_JAZAQL010000005.1"/>
</dbReference>
<feature type="compositionally biased region" description="Acidic residues" evidence="1">
    <location>
        <begin position="1"/>
        <end position="11"/>
    </location>
</feature>
<protein>
    <submittedName>
        <fullName evidence="3">Chemotaxis protein CheW</fullName>
    </submittedName>
</protein>
<dbReference type="PANTHER" id="PTHR22617">
    <property type="entry name" value="CHEMOTAXIS SENSOR HISTIDINE KINASE-RELATED"/>
    <property type="match status" value="1"/>
</dbReference>
<evidence type="ECO:0000256" key="1">
    <source>
        <dbReference type="SAM" id="MobiDB-lite"/>
    </source>
</evidence>
<feature type="domain" description="CheW-like" evidence="2">
    <location>
        <begin position="39"/>
        <end position="188"/>
    </location>
</feature>
<feature type="region of interest" description="Disordered" evidence="1">
    <location>
        <begin position="1"/>
        <end position="38"/>
    </location>
</feature>
<dbReference type="SMART" id="SM00260">
    <property type="entry name" value="CheW"/>
    <property type="match status" value="1"/>
</dbReference>
<dbReference type="InterPro" id="IPR002545">
    <property type="entry name" value="CheW-lke_dom"/>
</dbReference>
<proteinExistence type="predicted"/>
<evidence type="ECO:0000313" key="3">
    <source>
        <dbReference type="EMBL" id="MFC6955063.1"/>
    </source>
</evidence>
<reference evidence="3 4" key="1">
    <citation type="journal article" date="2019" name="Int. J. Syst. Evol. Microbiol.">
        <title>The Global Catalogue of Microorganisms (GCM) 10K type strain sequencing project: providing services to taxonomists for standard genome sequencing and annotation.</title>
        <authorList>
            <consortium name="The Broad Institute Genomics Platform"/>
            <consortium name="The Broad Institute Genome Sequencing Center for Infectious Disease"/>
            <person name="Wu L."/>
            <person name="Ma J."/>
        </authorList>
    </citation>
    <scope>NUCLEOTIDE SEQUENCE [LARGE SCALE GENOMIC DNA]</scope>
    <source>
        <strain evidence="3 4">GX26</strain>
    </source>
</reference>
<gene>
    <name evidence="3" type="ORF">ACFQGB_19545</name>
</gene>
<dbReference type="Proteomes" id="UP001596395">
    <property type="component" value="Unassembled WGS sequence"/>
</dbReference>
<dbReference type="AlphaFoldDB" id="A0ABD5VKY0"/>
<dbReference type="InterPro" id="IPR036061">
    <property type="entry name" value="CheW-like_dom_sf"/>
</dbReference>
<dbReference type="Gene3D" id="2.40.50.180">
    <property type="entry name" value="CheA-289, Domain 4"/>
    <property type="match status" value="1"/>
</dbReference>
<keyword evidence="4" id="KW-1185">Reference proteome</keyword>
<organism evidence="3 4">
    <name type="scientific">Halorubellus litoreus</name>
    <dbReference type="NCBI Taxonomy" id="755308"/>
    <lineage>
        <taxon>Archaea</taxon>
        <taxon>Methanobacteriati</taxon>
        <taxon>Methanobacteriota</taxon>
        <taxon>Stenosarchaea group</taxon>
        <taxon>Halobacteria</taxon>
        <taxon>Halobacteriales</taxon>
        <taxon>Halorubellaceae</taxon>
        <taxon>Halorubellus</taxon>
    </lineage>
</organism>
<dbReference type="EMBL" id="JBHSXN010000005">
    <property type="protein sequence ID" value="MFC6955063.1"/>
    <property type="molecule type" value="Genomic_DNA"/>
</dbReference>
<evidence type="ECO:0000259" key="2">
    <source>
        <dbReference type="PROSITE" id="PS50851"/>
    </source>
</evidence>
<evidence type="ECO:0000313" key="4">
    <source>
        <dbReference type="Proteomes" id="UP001596395"/>
    </source>
</evidence>